<accession>A0ABW5R656</accession>
<evidence type="ECO:0008006" key="4">
    <source>
        <dbReference type="Google" id="ProtNLM"/>
    </source>
</evidence>
<evidence type="ECO:0000313" key="3">
    <source>
        <dbReference type="Proteomes" id="UP001597497"/>
    </source>
</evidence>
<feature type="compositionally biased region" description="Acidic residues" evidence="1">
    <location>
        <begin position="82"/>
        <end position="98"/>
    </location>
</feature>
<keyword evidence="3" id="KW-1185">Reference proteome</keyword>
<gene>
    <name evidence="2" type="ORF">ACFSUC_02740</name>
</gene>
<evidence type="ECO:0000313" key="2">
    <source>
        <dbReference type="EMBL" id="MFD2670525.1"/>
    </source>
</evidence>
<sequence>MHEQKESNVVLLPKTIEYYQFELTKYLETEKYSEAKALLRFLLRCQGQDEQTREEWSMLVLWLEQQFPGSSPSSASTPTDDLQTDDERDGDDDDDDGELESEAELHEELMKQKQASNPESVKRLLDRLEHGSDASFEKKWLALEQLVHLDHKDINARLKKQLQQYEHPILQYKLLQTLKLRKARGEVAFRRYGEEVQVRISDVPVELADFPESLIHILEKVKEVCEIYHPSLAYFAEQIWKEYVTSIFGTSFYRDLLEEASAKRNVWACALHVIALQSMDETQTAPEEIAPMYGIKEADAEAWVRSYEWMKECMRAMYRIQP</sequence>
<organism evidence="2 3">
    <name type="scientific">Marinicrinis sediminis</name>
    <dbReference type="NCBI Taxonomy" id="1652465"/>
    <lineage>
        <taxon>Bacteria</taxon>
        <taxon>Bacillati</taxon>
        <taxon>Bacillota</taxon>
        <taxon>Bacilli</taxon>
        <taxon>Bacillales</taxon>
        <taxon>Paenibacillaceae</taxon>
    </lineage>
</organism>
<protein>
    <recommendedName>
        <fullName evidence="4">HEAT repeat domain-containing protein</fullName>
    </recommendedName>
</protein>
<name>A0ABW5R656_9BACL</name>
<comment type="caution">
    <text evidence="2">The sequence shown here is derived from an EMBL/GenBank/DDBJ whole genome shotgun (WGS) entry which is preliminary data.</text>
</comment>
<evidence type="ECO:0000256" key="1">
    <source>
        <dbReference type="SAM" id="MobiDB-lite"/>
    </source>
</evidence>
<dbReference type="RefSeq" id="WP_379927913.1">
    <property type="nucleotide sequence ID" value="NZ_JBHUMM010000002.1"/>
</dbReference>
<feature type="compositionally biased region" description="Low complexity" evidence="1">
    <location>
        <begin position="70"/>
        <end position="81"/>
    </location>
</feature>
<dbReference type="EMBL" id="JBHUMM010000002">
    <property type="protein sequence ID" value="MFD2670525.1"/>
    <property type="molecule type" value="Genomic_DNA"/>
</dbReference>
<reference evidence="3" key="1">
    <citation type="journal article" date="2019" name="Int. J. Syst. Evol. Microbiol.">
        <title>The Global Catalogue of Microorganisms (GCM) 10K type strain sequencing project: providing services to taxonomists for standard genome sequencing and annotation.</title>
        <authorList>
            <consortium name="The Broad Institute Genomics Platform"/>
            <consortium name="The Broad Institute Genome Sequencing Center for Infectious Disease"/>
            <person name="Wu L."/>
            <person name="Ma J."/>
        </authorList>
    </citation>
    <scope>NUCLEOTIDE SEQUENCE [LARGE SCALE GENOMIC DNA]</scope>
    <source>
        <strain evidence="3">KCTC 33676</strain>
    </source>
</reference>
<feature type="region of interest" description="Disordered" evidence="1">
    <location>
        <begin position="68"/>
        <end position="98"/>
    </location>
</feature>
<dbReference type="Proteomes" id="UP001597497">
    <property type="component" value="Unassembled WGS sequence"/>
</dbReference>
<proteinExistence type="predicted"/>